<comment type="caution">
    <text evidence="7">The sequence shown here is derived from an EMBL/GenBank/DDBJ whole genome shotgun (WGS) entry which is preliminary data.</text>
</comment>
<dbReference type="InterPro" id="IPR033308">
    <property type="entry name" value="PGAP5/Cdc1/Ted1"/>
</dbReference>
<feature type="non-terminal residue" evidence="7">
    <location>
        <position position="453"/>
    </location>
</feature>
<dbReference type="InterPro" id="IPR004843">
    <property type="entry name" value="Calcineurin-like_PHP"/>
</dbReference>
<proteinExistence type="predicted"/>
<evidence type="ECO:0000256" key="4">
    <source>
        <dbReference type="ARBA" id="ARBA00023136"/>
    </source>
</evidence>
<evidence type="ECO:0000256" key="5">
    <source>
        <dbReference type="SAM" id="Phobius"/>
    </source>
</evidence>
<dbReference type="Pfam" id="PF00149">
    <property type="entry name" value="Metallophos"/>
    <property type="match status" value="1"/>
</dbReference>
<protein>
    <recommendedName>
        <fullName evidence="6">Calcineurin-like phosphoesterase domain-containing protein</fullName>
    </recommendedName>
</protein>
<gene>
    <name evidence="7" type="ORF">M569_04089</name>
</gene>
<keyword evidence="3 5" id="KW-1133">Transmembrane helix</keyword>
<dbReference type="GO" id="GO:0006506">
    <property type="term" value="P:GPI anchor biosynthetic process"/>
    <property type="evidence" value="ECO:0007669"/>
    <property type="project" value="InterPro"/>
</dbReference>
<dbReference type="AlphaFoldDB" id="S8CTS1"/>
<dbReference type="PANTHER" id="PTHR13315">
    <property type="entry name" value="METALLO PHOSPHOESTERASE RELATED"/>
    <property type="match status" value="1"/>
</dbReference>
<sequence length="453" mass="51608">MWNLTWFLGMIWALTLLYGEWFTYLVPSMWTCSWPHLLRQSSSSSNVVDPSNMYLKIAVVADPQLMDRTSLPLAPKSVALETAQFYADLYIRRAFLSSVLPFRPDAVVFMGDYFDGGYVLSDDEWQESLSRLRHIFSLNMLRKTPVVKTYFLSGNHDVGYSAFLSHNPEIVRRYEREFGLRNFIVTLGNVEFVAVDAQSLDGDLQKEHTSETWSFVRSASNCTNPKPRVVLTHIPLHRPDSTPCGPHRSSPVINQRIRRAPNQEIVYQNYVTENSSQALLELIKPLVILSGHDHDQCTASHKSKHGVATEHTIGTVSWQQGNLYPSFVLLSVRNSTRGEEIAPEEAILTHLCFLPQQTHIYLWYLALFAMTVVIVLVWPSNEVKISRTCGAAMSFISNIFKSFNGAVKLKNEEDEDDCELEEIWDAEGSMHLIKKTRKKVSTPPRTVNNYSLD</sequence>
<dbReference type="InterPro" id="IPR029052">
    <property type="entry name" value="Metallo-depent_PP-like"/>
</dbReference>
<dbReference type="OrthoDB" id="5977743at2759"/>
<keyword evidence="2 5" id="KW-0812">Transmembrane</keyword>
<name>S8CTS1_9LAMI</name>
<dbReference type="GO" id="GO:0016020">
    <property type="term" value="C:membrane"/>
    <property type="evidence" value="ECO:0007669"/>
    <property type="project" value="UniProtKB-SubCell"/>
</dbReference>
<dbReference type="EMBL" id="AUSU01001590">
    <property type="protein sequence ID" value="EPS70674.1"/>
    <property type="molecule type" value="Genomic_DNA"/>
</dbReference>
<feature type="domain" description="Calcineurin-like phosphoesterase" evidence="6">
    <location>
        <begin position="56"/>
        <end position="295"/>
    </location>
</feature>
<dbReference type="PANTHER" id="PTHR13315:SF4">
    <property type="entry name" value="METALLOPHOSPHOESTERASE, ISOFORM E"/>
    <property type="match status" value="1"/>
</dbReference>
<accession>S8CTS1</accession>
<keyword evidence="4 5" id="KW-0472">Membrane</keyword>
<feature type="transmembrane region" description="Helical" evidence="5">
    <location>
        <begin position="360"/>
        <end position="378"/>
    </location>
</feature>
<dbReference type="CDD" id="cd07384">
    <property type="entry name" value="MPP_Cdc1_like"/>
    <property type="match status" value="1"/>
</dbReference>
<organism evidence="7 8">
    <name type="scientific">Genlisea aurea</name>
    <dbReference type="NCBI Taxonomy" id="192259"/>
    <lineage>
        <taxon>Eukaryota</taxon>
        <taxon>Viridiplantae</taxon>
        <taxon>Streptophyta</taxon>
        <taxon>Embryophyta</taxon>
        <taxon>Tracheophyta</taxon>
        <taxon>Spermatophyta</taxon>
        <taxon>Magnoliopsida</taxon>
        <taxon>eudicotyledons</taxon>
        <taxon>Gunneridae</taxon>
        <taxon>Pentapetalae</taxon>
        <taxon>asterids</taxon>
        <taxon>lamiids</taxon>
        <taxon>Lamiales</taxon>
        <taxon>Lentibulariaceae</taxon>
        <taxon>Genlisea</taxon>
    </lineage>
</organism>
<dbReference type="Proteomes" id="UP000015453">
    <property type="component" value="Unassembled WGS sequence"/>
</dbReference>
<evidence type="ECO:0000256" key="1">
    <source>
        <dbReference type="ARBA" id="ARBA00004141"/>
    </source>
</evidence>
<dbReference type="SUPFAM" id="SSF56300">
    <property type="entry name" value="Metallo-dependent phosphatases"/>
    <property type="match status" value="1"/>
</dbReference>
<dbReference type="GO" id="GO:0005783">
    <property type="term" value="C:endoplasmic reticulum"/>
    <property type="evidence" value="ECO:0007669"/>
    <property type="project" value="TreeGrafter"/>
</dbReference>
<evidence type="ECO:0000259" key="6">
    <source>
        <dbReference type="Pfam" id="PF00149"/>
    </source>
</evidence>
<dbReference type="FunFam" id="3.60.21.10:FF:000050">
    <property type="entry name" value="Calcineurin-like metallo-phosphoesterase superfamily protein"/>
    <property type="match status" value="1"/>
</dbReference>
<evidence type="ECO:0000256" key="2">
    <source>
        <dbReference type="ARBA" id="ARBA00022692"/>
    </source>
</evidence>
<evidence type="ECO:0000256" key="3">
    <source>
        <dbReference type="ARBA" id="ARBA00022989"/>
    </source>
</evidence>
<evidence type="ECO:0000313" key="8">
    <source>
        <dbReference type="Proteomes" id="UP000015453"/>
    </source>
</evidence>
<dbReference type="Gene3D" id="3.60.21.10">
    <property type="match status" value="1"/>
</dbReference>
<reference evidence="7 8" key="1">
    <citation type="journal article" date="2013" name="BMC Genomics">
        <title>The miniature genome of a carnivorous plant Genlisea aurea contains a low number of genes and short non-coding sequences.</title>
        <authorList>
            <person name="Leushkin E.V."/>
            <person name="Sutormin R.A."/>
            <person name="Nabieva E.R."/>
            <person name="Penin A.A."/>
            <person name="Kondrashov A.S."/>
            <person name="Logacheva M.D."/>
        </authorList>
    </citation>
    <scope>NUCLEOTIDE SEQUENCE [LARGE SCALE GENOMIC DNA]</scope>
</reference>
<comment type="subcellular location">
    <subcellularLocation>
        <location evidence="1">Membrane</location>
        <topology evidence="1">Multi-pass membrane protein</topology>
    </subcellularLocation>
</comment>
<keyword evidence="8" id="KW-1185">Reference proteome</keyword>
<evidence type="ECO:0000313" key="7">
    <source>
        <dbReference type="EMBL" id="EPS70674.1"/>
    </source>
</evidence>
<dbReference type="GO" id="GO:0016787">
    <property type="term" value="F:hydrolase activity"/>
    <property type="evidence" value="ECO:0007669"/>
    <property type="project" value="InterPro"/>
</dbReference>